<evidence type="ECO:0000313" key="2">
    <source>
        <dbReference type="Proteomes" id="UP001148838"/>
    </source>
</evidence>
<dbReference type="EMBL" id="JAJSOF020000038">
    <property type="protein sequence ID" value="KAJ4427202.1"/>
    <property type="molecule type" value="Genomic_DNA"/>
</dbReference>
<keyword evidence="2" id="KW-1185">Reference proteome</keyword>
<sequence>MQLGESRVVSDIGHWRNIQFINYTQIFSSGYTKILNIVSKRIQVSSFDLDQWQTWMLQRYEFNKENISALKFLHLYRIKTLKEKFQHLFQCDEMIPNSAFKQWRQLIWARGIRAHPIKYQPSSVCTRAQNVSKAIVSWFESDDSDIGNDNERELRVNDYNSDSEQSACEDDLSEVNGHEKAFYGKQRCYK</sequence>
<dbReference type="Proteomes" id="UP001148838">
    <property type="component" value="Unassembled WGS sequence"/>
</dbReference>
<reference evidence="1 2" key="1">
    <citation type="journal article" date="2022" name="Allergy">
        <title>Genome assembly and annotation of Periplaneta americana reveal a comprehensive cockroach allergen profile.</title>
        <authorList>
            <person name="Wang L."/>
            <person name="Xiong Q."/>
            <person name="Saelim N."/>
            <person name="Wang L."/>
            <person name="Nong W."/>
            <person name="Wan A.T."/>
            <person name="Shi M."/>
            <person name="Liu X."/>
            <person name="Cao Q."/>
            <person name="Hui J.H.L."/>
            <person name="Sookrung N."/>
            <person name="Leung T.F."/>
            <person name="Tungtrongchitr A."/>
            <person name="Tsui S.K.W."/>
        </authorList>
    </citation>
    <scope>NUCLEOTIDE SEQUENCE [LARGE SCALE GENOMIC DNA]</scope>
    <source>
        <strain evidence="1">PWHHKU_190912</strain>
    </source>
</reference>
<gene>
    <name evidence="1" type="ORF">ANN_24819</name>
</gene>
<accession>A0ABQ8RZW7</accession>
<proteinExistence type="predicted"/>
<organism evidence="1 2">
    <name type="scientific">Periplaneta americana</name>
    <name type="common">American cockroach</name>
    <name type="synonym">Blatta americana</name>
    <dbReference type="NCBI Taxonomy" id="6978"/>
    <lineage>
        <taxon>Eukaryota</taxon>
        <taxon>Metazoa</taxon>
        <taxon>Ecdysozoa</taxon>
        <taxon>Arthropoda</taxon>
        <taxon>Hexapoda</taxon>
        <taxon>Insecta</taxon>
        <taxon>Pterygota</taxon>
        <taxon>Neoptera</taxon>
        <taxon>Polyneoptera</taxon>
        <taxon>Dictyoptera</taxon>
        <taxon>Blattodea</taxon>
        <taxon>Blattoidea</taxon>
        <taxon>Blattidae</taxon>
        <taxon>Blattinae</taxon>
        <taxon>Periplaneta</taxon>
    </lineage>
</organism>
<name>A0ABQ8RZW7_PERAM</name>
<evidence type="ECO:0000313" key="1">
    <source>
        <dbReference type="EMBL" id="KAJ4427202.1"/>
    </source>
</evidence>
<comment type="caution">
    <text evidence="1">The sequence shown here is derived from an EMBL/GenBank/DDBJ whole genome shotgun (WGS) entry which is preliminary data.</text>
</comment>
<protein>
    <submittedName>
        <fullName evidence="1">Uncharacterized protein</fullName>
    </submittedName>
</protein>